<name>J3LWH5_ORYBR</name>
<dbReference type="Proteomes" id="UP000006038">
    <property type="component" value="Chromosome 4"/>
</dbReference>
<proteinExistence type="predicted"/>
<dbReference type="HOGENOM" id="CLU_048663_0_0_1"/>
<dbReference type="EnsemblPlants" id="OB04G15000.1">
    <property type="protein sequence ID" value="OB04G15000.1"/>
    <property type="gene ID" value="OB04G15000"/>
</dbReference>
<feature type="compositionally biased region" description="Basic and acidic residues" evidence="1">
    <location>
        <begin position="190"/>
        <end position="206"/>
    </location>
</feature>
<feature type="compositionally biased region" description="Basic and acidic residues" evidence="1">
    <location>
        <begin position="275"/>
        <end position="296"/>
    </location>
</feature>
<dbReference type="Pfam" id="PF07839">
    <property type="entry name" value="CaM_binding"/>
    <property type="match status" value="1"/>
</dbReference>
<evidence type="ECO:0000313" key="4">
    <source>
        <dbReference type="Proteomes" id="UP000006038"/>
    </source>
</evidence>
<feature type="compositionally biased region" description="Low complexity" evidence="1">
    <location>
        <begin position="91"/>
        <end position="101"/>
    </location>
</feature>
<dbReference type="PANTHER" id="PTHR33349:SF13">
    <property type="entry name" value="OS04G0284900 PROTEIN"/>
    <property type="match status" value="1"/>
</dbReference>
<reference evidence="3" key="1">
    <citation type="journal article" date="2013" name="Nat. Commun.">
        <title>Whole-genome sequencing of Oryza brachyantha reveals mechanisms underlying Oryza genome evolution.</title>
        <authorList>
            <person name="Chen J."/>
            <person name="Huang Q."/>
            <person name="Gao D."/>
            <person name="Wang J."/>
            <person name="Lang Y."/>
            <person name="Liu T."/>
            <person name="Li B."/>
            <person name="Bai Z."/>
            <person name="Luis Goicoechea J."/>
            <person name="Liang C."/>
            <person name="Chen C."/>
            <person name="Zhang W."/>
            <person name="Sun S."/>
            <person name="Liao Y."/>
            <person name="Zhang X."/>
            <person name="Yang L."/>
            <person name="Song C."/>
            <person name="Wang M."/>
            <person name="Shi J."/>
            <person name="Liu G."/>
            <person name="Liu J."/>
            <person name="Zhou H."/>
            <person name="Zhou W."/>
            <person name="Yu Q."/>
            <person name="An N."/>
            <person name="Chen Y."/>
            <person name="Cai Q."/>
            <person name="Wang B."/>
            <person name="Liu B."/>
            <person name="Min J."/>
            <person name="Huang Y."/>
            <person name="Wu H."/>
            <person name="Li Z."/>
            <person name="Zhang Y."/>
            <person name="Yin Y."/>
            <person name="Song W."/>
            <person name="Jiang J."/>
            <person name="Jackson S.A."/>
            <person name="Wing R.A."/>
            <person name="Wang J."/>
            <person name="Chen M."/>
        </authorList>
    </citation>
    <scope>NUCLEOTIDE SEQUENCE [LARGE SCALE GENOMIC DNA]</scope>
    <source>
        <strain evidence="3">cv. IRGC 101232</strain>
    </source>
</reference>
<dbReference type="STRING" id="4533.J3LWH5"/>
<dbReference type="Gramene" id="OB04G15000.1">
    <property type="protein sequence ID" value="OB04G15000.1"/>
    <property type="gene ID" value="OB04G15000"/>
</dbReference>
<feature type="compositionally biased region" description="Low complexity" evidence="1">
    <location>
        <begin position="145"/>
        <end position="166"/>
    </location>
</feature>
<feature type="domain" description="Calmodulin-binding" evidence="2">
    <location>
        <begin position="246"/>
        <end position="327"/>
    </location>
</feature>
<sequence>MATSKKDPPSRDRAARGSPNLRPSSSSEPSSAGHGVRRARAQPFPKPTLGRVKSEKATTSQRPPALVVPASNSKAPSTFQKSKMSPRPSPDKAAAAASPKPTTQRSPASVAARGGRTPIVSSTRAPGNTAAAKRRAEAANGGGAAAANSKARNGAAQRAMAASATAISKEKEDEPSMQFDESESISSPSIEDHLHEQLPDPVDLKPLDMSASDQAPPTFHIPEQQCKGEEAKESFSEDKDQVAGGNELHNGGQVADDVAKDATTGTDKADDESQQAEKEEAKAKAEKVWRKDEPKSNEVIEETKSKLLEERKSRVKALVGAFETVMSFKE</sequence>
<dbReference type="GO" id="GO:0005516">
    <property type="term" value="F:calmodulin binding"/>
    <property type="evidence" value="ECO:0007669"/>
    <property type="project" value="InterPro"/>
</dbReference>
<evidence type="ECO:0000313" key="3">
    <source>
        <dbReference type="EnsemblPlants" id="OB04G15000.1"/>
    </source>
</evidence>
<dbReference type="eggNOG" id="ENOG502S64D">
    <property type="taxonomic scope" value="Eukaryota"/>
</dbReference>
<organism evidence="3">
    <name type="scientific">Oryza brachyantha</name>
    <name type="common">malo sina</name>
    <dbReference type="NCBI Taxonomy" id="4533"/>
    <lineage>
        <taxon>Eukaryota</taxon>
        <taxon>Viridiplantae</taxon>
        <taxon>Streptophyta</taxon>
        <taxon>Embryophyta</taxon>
        <taxon>Tracheophyta</taxon>
        <taxon>Spermatophyta</taxon>
        <taxon>Magnoliopsida</taxon>
        <taxon>Liliopsida</taxon>
        <taxon>Poales</taxon>
        <taxon>Poaceae</taxon>
        <taxon>BOP clade</taxon>
        <taxon>Oryzoideae</taxon>
        <taxon>Oryzeae</taxon>
        <taxon>Oryzinae</taxon>
        <taxon>Oryza</taxon>
    </lineage>
</organism>
<feature type="compositionally biased region" description="Basic and acidic residues" evidence="1">
    <location>
        <begin position="1"/>
        <end position="15"/>
    </location>
</feature>
<reference evidence="3" key="2">
    <citation type="submission" date="2013-04" db="UniProtKB">
        <authorList>
            <consortium name="EnsemblPlants"/>
        </authorList>
    </citation>
    <scope>IDENTIFICATION</scope>
</reference>
<accession>J3LWH5</accession>
<feature type="compositionally biased region" description="Low complexity" evidence="1">
    <location>
        <begin position="18"/>
        <end position="31"/>
    </location>
</feature>
<evidence type="ECO:0000256" key="1">
    <source>
        <dbReference type="SAM" id="MobiDB-lite"/>
    </source>
</evidence>
<feature type="region of interest" description="Disordered" evidence="1">
    <location>
        <begin position="1"/>
        <end position="296"/>
    </location>
</feature>
<dbReference type="OMA" id="DSCKAVA"/>
<dbReference type="AlphaFoldDB" id="J3LWH5"/>
<dbReference type="InterPro" id="IPR012417">
    <property type="entry name" value="CaM-bd_dom_pln"/>
</dbReference>
<evidence type="ECO:0000259" key="2">
    <source>
        <dbReference type="Pfam" id="PF07839"/>
    </source>
</evidence>
<feature type="compositionally biased region" description="Polar residues" evidence="1">
    <location>
        <begin position="70"/>
        <end position="83"/>
    </location>
</feature>
<keyword evidence="4" id="KW-1185">Reference proteome</keyword>
<feature type="compositionally biased region" description="Basic and acidic residues" evidence="1">
    <location>
        <begin position="226"/>
        <end position="241"/>
    </location>
</feature>
<protein>
    <recommendedName>
        <fullName evidence="2">Calmodulin-binding domain-containing protein</fullName>
    </recommendedName>
</protein>
<dbReference type="PANTHER" id="PTHR33349">
    <property type="entry name" value="EMB|CAB62594.1"/>
    <property type="match status" value="1"/>
</dbReference>